<dbReference type="Proteomes" id="UP000307602">
    <property type="component" value="Unassembled WGS sequence"/>
</dbReference>
<accession>A0A4S1DZV8</accession>
<keyword evidence="19" id="KW-1185">Reference proteome</keyword>
<dbReference type="HAMAP" id="MF_01398">
    <property type="entry name" value="ATP_synth_b_bprime"/>
    <property type="match status" value="1"/>
</dbReference>
<keyword evidence="2 15" id="KW-0813">Transport</keyword>
<comment type="subcellular location">
    <subcellularLocation>
        <location evidence="15">Cell membrane</location>
        <topology evidence="15">Single-pass membrane protein</topology>
    </subcellularLocation>
    <subcellularLocation>
        <location evidence="14">Endomembrane system</location>
        <topology evidence="14">Single-pass membrane protein</topology>
    </subcellularLocation>
</comment>
<comment type="similarity">
    <text evidence="1 15 16">Belongs to the ATPase B chain family.</text>
</comment>
<comment type="function">
    <text evidence="11 15">F(1)F(0) ATP synthase produces ATP from ADP in the presence of a proton or sodium gradient. F-type ATPases consist of two structural domains, F(1) containing the extramembraneous catalytic core and F(0) containing the membrane proton channel, linked together by a central stalk and a peripheral stalk. During catalysis, ATP synthesis in the catalytic domain of F(1) is coupled via a rotary mechanism of the central stalk subunits to proton translocation.</text>
</comment>
<evidence type="ECO:0000256" key="11">
    <source>
        <dbReference type="ARBA" id="ARBA00025198"/>
    </source>
</evidence>
<dbReference type="Gene3D" id="1.20.5.620">
    <property type="entry name" value="F1F0 ATP synthase subunit B, membrane domain"/>
    <property type="match status" value="1"/>
</dbReference>
<evidence type="ECO:0000313" key="18">
    <source>
        <dbReference type="EMBL" id="TGV03816.1"/>
    </source>
</evidence>
<dbReference type="GO" id="GO:0005886">
    <property type="term" value="C:plasma membrane"/>
    <property type="evidence" value="ECO:0007669"/>
    <property type="project" value="UniProtKB-SubCell"/>
</dbReference>
<comment type="caution">
    <text evidence="18">The sequence shown here is derived from an EMBL/GenBank/DDBJ whole genome shotgun (WGS) entry which is preliminary data.</text>
</comment>
<keyword evidence="5 15" id="KW-0812">Transmembrane</keyword>
<dbReference type="PANTHER" id="PTHR33445:SF1">
    <property type="entry name" value="ATP SYNTHASE SUBUNIT B"/>
    <property type="match status" value="1"/>
</dbReference>
<evidence type="ECO:0000256" key="13">
    <source>
        <dbReference type="ARBA" id="ARBA00026054"/>
    </source>
</evidence>
<evidence type="ECO:0000256" key="12">
    <source>
        <dbReference type="ARBA" id="ARBA00025614"/>
    </source>
</evidence>
<dbReference type="PANTHER" id="PTHR33445">
    <property type="entry name" value="ATP SYNTHASE SUBUNIT B', CHLOROPLASTIC"/>
    <property type="match status" value="1"/>
</dbReference>
<keyword evidence="3 15" id="KW-1003">Cell membrane</keyword>
<feature type="transmembrane region" description="Helical" evidence="15">
    <location>
        <begin position="6"/>
        <end position="25"/>
    </location>
</feature>
<keyword evidence="9 15" id="KW-0472">Membrane</keyword>
<keyword evidence="8 15" id="KW-0406">Ion transport</keyword>
<dbReference type="CDD" id="cd06503">
    <property type="entry name" value="ATP-synt_Fo_b"/>
    <property type="match status" value="1"/>
</dbReference>
<reference evidence="18 19" key="1">
    <citation type="submission" date="2019-04" db="EMBL/GenBank/DDBJ databases">
        <authorList>
            <person name="Liu A."/>
        </authorList>
    </citation>
    <scope>NUCLEOTIDE SEQUENCE [LARGE SCALE GENOMIC DNA]</scope>
    <source>
        <strain evidence="18 19">RZ03</strain>
    </source>
</reference>
<dbReference type="Pfam" id="PF00430">
    <property type="entry name" value="ATP-synt_B"/>
    <property type="match status" value="1"/>
</dbReference>
<evidence type="ECO:0000313" key="19">
    <source>
        <dbReference type="Proteomes" id="UP000307602"/>
    </source>
</evidence>
<dbReference type="OrthoDB" id="9795289at2"/>
<dbReference type="GO" id="GO:0012505">
    <property type="term" value="C:endomembrane system"/>
    <property type="evidence" value="ECO:0007669"/>
    <property type="project" value="UniProtKB-SubCell"/>
</dbReference>
<gene>
    <name evidence="15" type="primary">atpF</name>
    <name evidence="18" type="ORF">EM932_05225</name>
</gene>
<keyword evidence="7 15" id="KW-1133">Transmembrane helix</keyword>
<evidence type="ECO:0000256" key="16">
    <source>
        <dbReference type="RuleBase" id="RU003848"/>
    </source>
</evidence>
<dbReference type="GO" id="GO:0046961">
    <property type="term" value="F:proton-transporting ATPase activity, rotational mechanism"/>
    <property type="evidence" value="ECO:0007669"/>
    <property type="project" value="TreeGrafter"/>
</dbReference>
<dbReference type="SUPFAM" id="SSF81573">
    <property type="entry name" value="F1F0 ATP synthase subunit B, membrane domain"/>
    <property type="match status" value="1"/>
</dbReference>
<dbReference type="NCBIfam" id="TIGR01144">
    <property type="entry name" value="ATP_synt_b"/>
    <property type="match status" value="1"/>
</dbReference>
<comment type="subunit">
    <text evidence="13">F-type ATPases have 2 components, F(1) - the catalytic core - and F(0) - the membrane proton channel. F(1) has five subunits: alpha(3), beta(3), gamma(1), delta(1), epsilon(1). F(0) has four main subunits: a(1), b(2) and c(10-14). The alpha and beta chains form an alternating ring which encloses part of the gamma chain. F(1) is attached to F(0) by a central stalk formed by the gamma and epsilon chains, while a peripheral stalk is formed by the delta and b chains.</text>
</comment>
<evidence type="ECO:0000256" key="5">
    <source>
        <dbReference type="ARBA" id="ARBA00022692"/>
    </source>
</evidence>
<feature type="coiled-coil region" evidence="17">
    <location>
        <begin position="41"/>
        <end position="89"/>
    </location>
</feature>
<dbReference type="InterPro" id="IPR050059">
    <property type="entry name" value="ATP_synthase_B_chain"/>
</dbReference>
<evidence type="ECO:0000256" key="2">
    <source>
        <dbReference type="ARBA" id="ARBA00022448"/>
    </source>
</evidence>
<evidence type="ECO:0000256" key="1">
    <source>
        <dbReference type="ARBA" id="ARBA00005513"/>
    </source>
</evidence>
<proteinExistence type="inferred from homology"/>
<evidence type="ECO:0000256" key="17">
    <source>
        <dbReference type="SAM" id="Coils"/>
    </source>
</evidence>
<dbReference type="InterPro" id="IPR002146">
    <property type="entry name" value="ATP_synth_b/b'su_bac/chlpt"/>
</dbReference>
<comment type="function">
    <text evidence="12">Component of the F(0) channel, it forms part of the peripheral stalk, linking F(1) to F(0). The b'-subunit is a diverged and duplicated form of b found in plants and photosynthetic bacteria.</text>
</comment>
<comment type="subunit">
    <text evidence="15">F-type ATPases have 2 components, F(1) - the catalytic core - and F(0) - the membrane proton channel. F(1) has five subunits: alpha(3), beta(3), gamma(1), delta(1), epsilon(1). F(0) has three main subunits: a(1), b(2) and c(10-14). The alpha and beta chains form an alternating ring which encloses part of the gamma chain. F(1) is attached to F(0) by a central stalk formed by the gamma and epsilon chains, while a peripheral stalk is formed by the delta and b chains.</text>
</comment>
<dbReference type="InterPro" id="IPR005864">
    <property type="entry name" value="ATP_synth_F0_bsu_bac"/>
</dbReference>
<dbReference type="NCBIfam" id="NF011041">
    <property type="entry name" value="PRK14471.1"/>
    <property type="match status" value="1"/>
</dbReference>
<name>A0A4S1DZV8_9FLAO</name>
<sequence>MDLVTPGFGLIFWTALTFIFLLLILKKFAWKPILGAVSDREEGIKNALASAENARKEMENLQADNERILKEARAERETLLKEAREIKTKMIEDAKGEAQAQANKIVQQAQAAIEGEKKAAMAELKNHVASLSIEIAEKVVRGELSNKDKQLELVETMLGEKSLTEA</sequence>
<evidence type="ECO:0000256" key="8">
    <source>
        <dbReference type="ARBA" id="ARBA00023065"/>
    </source>
</evidence>
<evidence type="ECO:0000256" key="15">
    <source>
        <dbReference type="HAMAP-Rule" id="MF_01398"/>
    </source>
</evidence>
<dbReference type="GO" id="GO:0046933">
    <property type="term" value="F:proton-transporting ATP synthase activity, rotational mechanism"/>
    <property type="evidence" value="ECO:0007669"/>
    <property type="project" value="UniProtKB-UniRule"/>
</dbReference>
<keyword evidence="10 15" id="KW-0066">ATP synthesis</keyword>
<protein>
    <recommendedName>
        <fullName evidence="15">ATP synthase subunit b</fullName>
    </recommendedName>
    <alternativeName>
        <fullName evidence="15">ATP synthase F(0) sector subunit b</fullName>
    </alternativeName>
    <alternativeName>
        <fullName evidence="15">ATPase subunit I</fullName>
    </alternativeName>
    <alternativeName>
        <fullName evidence="15">F-type ATPase subunit b</fullName>
        <shortName evidence="15">F-ATPase subunit b</shortName>
    </alternativeName>
</protein>
<evidence type="ECO:0000256" key="14">
    <source>
        <dbReference type="ARBA" id="ARBA00037847"/>
    </source>
</evidence>
<keyword evidence="17" id="KW-0175">Coiled coil</keyword>
<evidence type="ECO:0000256" key="6">
    <source>
        <dbReference type="ARBA" id="ARBA00022781"/>
    </source>
</evidence>
<evidence type="ECO:0000256" key="9">
    <source>
        <dbReference type="ARBA" id="ARBA00023136"/>
    </source>
</evidence>
<dbReference type="InterPro" id="IPR028987">
    <property type="entry name" value="ATP_synth_B-like_membr_sf"/>
</dbReference>
<evidence type="ECO:0000256" key="10">
    <source>
        <dbReference type="ARBA" id="ARBA00023310"/>
    </source>
</evidence>
<dbReference type="AlphaFoldDB" id="A0A4S1DZV8"/>
<evidence type="ECO:0000256" key="7">
    <source>
        <dbReference type="ARBA" id="ARBA00022989"/>
    </source>
</evidence>
<keyword evidence="4 15" id="KW-0138">CF(0)</keyword>
<evidence type="ECO:0000256" key="4">
    <source>
        <dbReference type="ARBA" id="ARBA00022547"/>
    </source>
</evidence>
<evidence type="ECO:0000256" key="3">
    <source>
        <dbReference type="ARBA" id="ARBA00022475"/>
    </source>
</evidence>
<organism evidence="18 19">
    <name type="scientific">Flavivirga rizhaonensis</name>
    <dbReference type="NCBI Taxonomy" id="2559571"/>
    <lineage>
        <taxon>Bacteria</taxon>
        <taxon>Pseudomonadati</taxon>
        <taxon>Bacteroidota</taxon>
        <taxon>Flavobacteriia</taxon>
        <taxon>Flavobacteriales</taxon>
        <taxon>Flavobacteriaceae</taxon>
        <taxon>Flavivirga</taxon>
    </lineage>
</organism>
<dbReference type="RefSeq" id="WP_135876121.1">
    <property type="nucleotide sequence ID" value="NZ_SRSO01000005.1"/>
</dbReference>
<dbReference type="EMBL" id="SRSO01000005">
    <property type="protein sequence ID" value="TGV03816.1"/>
    <property type="molecule type" value="Genomic_DNA"/>
</dbReference>
<keyword evidence="6 15" id="KW-0375">Hydrogen ion transport</keyword>
<dbReference type="GO" id="GO:0045259">
    <property type="term" value="C:proton-transporting ATP synthase complex"/>
    <property type="evidence" value="ECO:0007669"/>
    <property type="project" value="UniProtKB-KW"/>
</dbReference>